<gene>
    <name evidence="1" type="ORF">FHU37_002190</name>
</gene>
<accession>A0A852ZUJ9</accession>
<evidence type="ECO:0000313" key="1">
    <source>
        <dbReference type="EMBL" id="NYI05247.1"/>
    </source>
</evidence>
<reference evidence="1 2" key="1">
    <citation type="submission" date="2020-07" db="EMBL/GenBank/DDBJ databases">
        <title>Sequencing the genomes of 1000 actinobacteria strains.</title>
        <authorList>
            <person name="Klenk H.-P."/>
        </authorList>
    </citation>
    <scope>NUCLEOTIDE SEQUENCE [LARGE SCALE GENOMIC DNA]</scope>
    <source>
        <strain evidence="1 2">DSM 42178</strain>
    </source>
</reference>
<dbReference type="AlphaFoldDB" id="A0A852ZUJ9"/>
<sequence length="139" mass="15393">MSDPLLGLPDVERLVVDHLRYRPELINVTVDNRVPPGFDGTTNTVLVSRMGGAWVDDEHLDKPLLELEIYGPDKPTAHVTSIAVREALLQARGTTYGTAFVSDVVETEASRWYPDYNRPAGARYRTIVQLNVRPAPPAA</sequence>
<comment type="caution">
    <text evidence="1">The sequence shown here is derived from an EMBL/GenBank/DDBJ whole genome shotgun (WGS) entry which is preliminary data.</text>
</comment>
<protein>
    <submittedName>
        <fullName evidence="1">Uncharacterized protein</fullName>
    </submittedName>
</protein>
<dbReference type="EMBL" id="JACBZD010000001">
    <property type="protein sequence ID" value="NYI05247.1"/>
    <property type="molecule type" value="Genomic_DNA"/>
</dbReference>
<evidence type="ECO:0000313" key="2">
    <source>
        <dbReference type="Proteomes" id="UP000567795"/>
    </source>
</evidence>
<proteinExistence type="predicted"/>
<keyword evidence="2" id="KW-1185">Reference proteome</keyword>
<organism evidence="1 2">
    <name type="scientific">Allostreptomyces psammosilenae</name>
    <dbReference type="NCBI Taxonomy" id="1892865"/>
    <lineage>
        <taxon>Bacteria</taxon>
        <taxon>Bacillati</taxon>
        <taxon>Actinomycetota</taxon>
        <taxon>Actinomycetes</taxon>
        <taxon>Kitasatosporales</taxon>
        <taxon>Streptomycetaceae</taxon>
        <taxon>Allostreptomyces</taxon>
    </lineage>
</organism>
<name>A0A852ZUJ9_9ACTN</name>
<dbReference type="Proteomes" id="UP000567795">
    <property type="component" value="Unassembled WGS sequence"/>
</dbReference>
<dbReference type="RefSeq" id="WP_179814016.1">
    <property type="nucleotide sequence ID" value="NZ_JACBZD010000001.1"/>
</dbReference>